<dbReference type="Proteomes" id="UP001058974">
    <property type="component" value="Chromosome 3"/>
</dbReference>
<dbReference type="AlphaFoldDB" id="A0A9D4XTK3"/>
<accession>A0A9D4XTK3</accession>
<reference evidence="2 3" key="1">
    <citation type="journal article" date="2022" name="Nat. Genet.">
        <title>Improved pea reference genome and pan-genome highlight genomic features and evolutionary characteristics.</title>
        <authorList>
            <person name="Yang T."/>
            <person name="Liu R."/>
            <person name="Luo Y."/>
            <person name="Hu S."/>
            <person name="Wang D."/>
            <person name="Wang C."/>
            <person name="Pandey M.K."/>
            <person name="Ge S."/>
            <person name="Xu Q."/>
            <person name="Li N."/>
            <person name="Li G."/>
            <person name="Huang Y."/>
            <person name="Saxena R.K."/>
            <person name="Ji Y."/>
            <person name="Li M."/>
            <person name="Yan X."/>
            <person name="He Y."/>
            <person name="Liu Y."/>
            <person name="Wang X."/>
            <person name="Xiang C."/>
            <person name="Varshney R.K."/>
            <person name="Ding H."/>
            <person name="Gao S."/>
            <person name="Zong X."/>
        </authorList>
    </citation>
    <scope>NUCLEOTIDE SEQUENCE [LARGE SCALE GENOMIC DNA]</scope>
    <source>
        <strain evidence="2 3">cv. Zhongwan 6</strain>
    </source>
</reference>
<dbReference type="Gene3D" id="2.40.70.10">
    <property type="entry name" value="Acid Proteases"/>
    <property type="match status" value="1"/>
</dbReference>
<dbReference type="Gramene" id="Psat03G0163500-T1">
    <property type="protein sequence ID" value="KAI5425884.1"/>
    <property type="gene ID" value="KIW84_031635"/>
</dbReference>
<feature type="region of interest" description="Disordered" evidence="1">
    <location>
        <begin position="1"/>
        <end position="27"/>
    </location>
</feature>
<protein>
    <submittedName>
        <fullName evidence="2">Uncharacterized protein</fullName>
    </submittedName>
</protein>
<proteinExistence type="predicted"/>
<dbReference type="PANTHER" id="PTHR33240:SF15">
    <property type="entry name" value="GAG-PRO-LIKE PROTEIN"/>
    <property type="match status" value="1"/>
</dbReference>
<dbReference type="CDD" id="cd00303">
    <property type="entry name" value="retropepsin_like"/>
    <property type="match status" value="1"/>
</dbReference>
<dbReference type="SUPFAM" id="SSF50630">
    <property type="entry name" value="Acid proteases"/>
    <property type="match status" value="1"/>
</dbReference>
<comment type="caution">
    <text evidence="2">The sequence shown here is derived from an EMBL/GenBank/DDBJ whole genome shotgun (WGS) entry which is preliminary data.</text>
</comment>
<evidence type="ECO:0000256" key="1">
    <source>
        <dbReference type="SAM" id="MobiDB-lite"/>
    </source>
</evidence>
<gene>
    <name evidence="2" type="ORF">KIW84_031635</name>
</gene>
<keyword evidence="3" id="KW-1185">Reference proteome</keyword>
<organism evidence="2 3">
    <name type="scientific">Pisum sativum</name>
    <name type="common">Garden pea</name>
    <name type="synonym">Lathyrus oleraceus</name>
    <dbReference type="NCBI Taxonomy" id="3888"/>
    <lineage>
        <taxon>Eukaryota</taxon>
        <taxon>Viridiplantae</taxon>
        <taxon>Streptophyta</taxon>
        <taxon>Embryophyta</taxon>
        <taxon>Tracheophyta</taxon>
        <taxon>Spermatophyta</taxon>
        <taxon>Magnoliopsida</taxon>
        <taxon>eudicotyledons</taxon>
        <taxon>Gunneridae</taxon>
        <taxon>Pentapetalae</taxon>
        <taxon>rosids</taxon>
        <taxon>fabids</taxon>
        <taxon>Fabales</taxon>
        <taxon>Fabaceae</taxon>
        <taxon>Papilionoideae</taxon>
        <taxon>50 kb inversion clade</taxon>
        <taxon>NPAAA clade</taxon>
        <taxon>Hologalegina</taxon>
        <taxon>IRL clade</taxon>
        <taxon>Fabeae</taxon>
        <taxon>Lathyrus</taxon>
    </lineage>
</organism>
<evidence type="ECO:0000313" key="3">
    <source>
        <dbReference type="Proteomes" id="UP001058974"/>
    </source>
</evidence>
<feature type="region of interest" description="Disordered" evidence="1">
    <location>
        <begin position="76"/>
        <end position="103"/>
    </location>
</feature>
<dbReference type="InterPro" id="IPR021109">
    <property type="entry name" value="Peptidase_aspartic_dom_sf"/>
</dbReference>
<dbReference type="EMBL" id="JAMSHJ010000003">
    <property type="protein sequence ID" value="KAI5425884.1"/>
    <property type="molecule type" value="Genomic_DNA"/>
</dbReference>
<dbReference type="PANTHER" id="PTHR33240">
    <property type="entry name" value="OS08G0508500 PROTEIN"/>
    <property type="match status" value="1"/>
</dbReference>
<feature type="compositionally biased region" description="Polar residues" evidence="1">
    <location>
        <begin position="7"/>
        <end position="16"/>
    </location>
</feature>
<evidence type="ECO:0000313" key="2">
    <source>
        <dbReference type="EMBL" id="KAI5425884.1"/>
    </source>
</evidence>
<sequence>MVKLSETKQAGRNFQPITFKPNIEGSDGKWVKQTEGRKHGHGKWQNFEVERGSSLAHRQEFRSDKRIAHVSENYKGKNPMTRSQWRREQRRRKAKREAGEMDQDESRTNVMFRGFLRHLIGVVSVIPREFDRITKVDDNDNITEREMAAHKPVCYYIMNNGSVEEQNAFFERPNDTMKSHFIPLLITGKVKNILVNKILVDCGATMNLMPYRMLEKIGKYDTDAKPHNMVLTNYEGKLGSTLGAIQVELTVGTVTRSTMFMIVETKANCNMLLGREWIHGVGAVPSSMHQRIIIRRPDGIAENIEADQGYFRTHINHVDRSQFDKHLATIAPCDSAEFAFTHDDNAYCSLSLHPHYGFRWDREVVGEDNLCYLGVAGIDLTGWGSEFSDDD</sequence>
<name>A0A9D4XTK3_PEA</name>